<comment type="caution">
    <text evidence="2">The sequence shown here is derived from an EMBL/GenBank/DDBJ whole genome shotgun (WGS) entry which is preliminary data.</text>
</comment>
<gene>
    <name evidence="2" type="ORF">Nmn1133_10055</name>
</gene>
<evidence type="ECO:0000313" key="3">
    <source>
        <dbReference type="Proteomes" id="UP000270581"/>
    </source>
</evidence>
<dbReference type="InterPro" id="IPR055735">
    <property type="entry name" value="DUF7311"/>
</dbReference>
<evidence type="ECO:0000313" key="2">
    <source>
        <dbReference type="EMBL" id="RNJ26993.1"/>
    </source>
</evidence>
<evidence type="ECO:0000259" key="1">
    <source>
        <dbReference type="Pfam" id="PF23993"/>
    </source>
</evidence>
<reference evidence="2 3" key="1">
    <citation type="submission" date="2018-11" db="EMBL/GenBank/DDBJ databases">
        <title>Genome sequences of Natronomonas sp. CBA1133.</title>
        <authorList>
            <person name="Roh S.W."/>
            <person name="Cha I.-T."/>
        </authorList>
    </citation>
    <scope>NUCLEOTIDE SEQUENCE [LARGE SCALE GENOMIC DNA]</scope>
    <source>
        <strain evidence="2 3">CBA1133</strain>
    </source>
</reference>
<dbReference type="RefSeq" id="WP_123124325.1">
    <property type="nucleotide sequence ID" value="NZ_QKNW01000001.1"/>
</dbReference>
<dbReference type="AlphaFoldDB" id="A0AAJ4UWE1"/>
<proteinExistence type="predicted"/>
<accession>A0AAJ4UWE1</accession>
<protein>
    <recommendedName>
        <fullName evidence="1">DUF7311 domain-containing protein</fullName>
    </recommendedName>
</protein>
<keyword evidence="3" id="KW-1185">Reference proteome</keyword>
<sequence length="144" mass="15898">MIVRLAVAVLLAGALLGVGLPAAETARTERAATLTQNELIEFRETTARFRTHNDATRPERPGAVRIHRLRVPAGTTIRLGVGPHNESLRWKHDARRGRVETDLPFARSVRLTAGSHRLRLGLVRVDGKVRIRLRTFKSDAGTTG</sequence>
<dbReference type="Proteomes" id="UP000270581">
    <property type="component" value="Unassembled WGS sequence"/>
</dbReference>
<feature type="domain" description="DUF7311" evidence="1">
    <location>
        <begin position="2"/>
        <end position="133"/>
    </location>
</feature>
<dbReference type="EMBL" id="RJJC01000001">
    <property type="protein sequence ID" value="RNJ26993.1"/>
    <property type="molecule type" value="Genomic_DNA"/>
</dbReference>
<organism evidence="2 3">
    <name type="scientific">Halosegnis longus</name>
    <dbReference type="NCBI Taxonomy" id="2216012"/>
    <lineage>
        <taxon>Archaea</taxon>
        <taxon>Methanobacteriati</taxon>
        <taxon>Methanobacteriota</taxon>
        <taxon>Stenosarchaea group</taxon>
        <taxon>Halobacteria</taxon>
        <taxon>Halobacteriales</taxon>
        <taxon>Natronomonadaceae</taxon>
        <taxon>Halosegnis</taxon>
    </lineage>
</organism>
<name>A0AAJ4UWE1_9EURY</name>
<dbReference type="Pfam" id="PF23993">
    <property type="entry name" value="DUF7311"/>
    <property type="match status" value="1"/>
</dbReference>